<dbReference type="Pfam" id="PF22746">
    <property type="entry name" value="SHOCT-like_DUF2089-C"/>
    <property type="match status" value="1"/>
</dbReference>
<evidence type="ECO:0000313" key="5">
    <source>
        <dbReference type="Proteomes" id="UP000264141"/>
    </source>
</evidence>
<proteinExistence type="predicted"/>
<dbReference type="Proteomes" id="UP000264141">
    <property type="component" value="Unassembled WGS sequence"/>
</dbReference>
<dbReference type="AlphaFoldDB" id="A0A3D1JIN3"/>
<reference evidence="4 5" key="1">
    <citation type="journal article" date="2018" name="Nat. Biotechnol.">
        <title>A standardized bacterial taxonomy based on genome phylogeny substantially revises the tree of life.</title>
        <authorList>
            <person name="Parks D.H."/>
            <person name="Chuvochina M."/>
            <person name="Waite D.W."/>
            <person name="Rinke C."/>
            <person name="Skarshewski A."/>
            <person name="Chaumeil P.A."/>
            <person name="Hugenholtz P."/>
        </authorList>
    </citation>
    <scope>NUCLEOTIDE SEQUENCE [LARGE SCALE GENOMIC DNA]</scope>
    <source>
        <strain evidence="4">UBA8781</strain>
    </source>
</reference>
<feature type="domain" description="YvlB/LiaX N-terminal" evidence="3">
    <location>
        <begin position="370"/>
        <end position="398"/>
    </location>
</feature>
<dbReference type="InterPro" id="IPR053959">
    <property type="entry name" value="YvlB/LiaX_N"/>
</dbReference>
<gene>
    <name evidence="4" type="ORF">DEQ80_07190</name>
</gene>
<sequence>MTSAEMHFPVQEGSKLVLRVAGDLYLLGGESSDLVVEGVDARHVHVQQEGNVCTLITDTDCRVTVPWNAGVRVERIGGDGIIAGLAGPAEVSHVGGDLALRQVEKADIAHVGGDLFLAEVGEAVAVRRVGGDLKGEVSGNLSVEMVGGDCVVCVSGGVRLRGGGDIDLGLKGASTEEVVVKSGGDIVLYLPTDFSGRLDLTSGGRDIVVDVQNQHRSMEQENAILTLGKGERLVRLKAGGDIRVVDEPMPSLELDDLLDRMEQEWKTAKPSGGEDGSWEDFAERIQRRAEEAARRAEERVRAAMERMERRGWHREHPAGMWGARVEGWEGEKRPPEPAQPPSPHAPVDASQAAPTTDVRPGQGTSGVSNEERMLVLKMLQEHKITVEEAEELLAALEGQID</sequence>
<keyword evidence="1" id="KW-0175">Coiled coil</keyword>
<organism evidence="4 5">
    <name type="scientific">Anaerolinea thermolimosa</name>
    <dbReference type="NCBI Taxonomy" id="229919"/>
    <lineage>
        <taxon>Bacteria</taxon>
        <taxon>Bacillati</taxon>
        <taxon>Chloroflexota</taxon>
        <taxon>Anaerolineae</taxon>
        <taxon>Anaerolineales</taxon>
        <taxon>Anaerolineaceae</taxon>
        <taxon>Anaerolinea</taxon>
    </lineage>
</organism>
<accession>A0A3D1JIN3</accession>
<evidence type="ECO:0000259" key="3">
    <source>
        <dbReference type="Pfam" id="PF22746"/>
    </source>
</evidence>
<name>A0A3D1JIN3_9CHLR</name>
<protein>
    <recommendedName>
        <fullName evidence="3">YvlB/LiaX N-terminal domain-containing protein</fullName>
    </recommendedName>
</protein>
<dbReference type="STRING" id="229919.GCA_001050195_00635"/>
<comment type="caution">
    <text evidence="4">The sequence shown here is derived from an EMBL/GenBank/DDBJ whole genome shotgun (WGS) entry which is preliminary data.</text>
</comment>
<evidence type="ECO:0000256" key="2">
    <source>
        <dbReference type="SAM" id="MobiDB-lite"/>
    </source>
</evidence>
<feature type="coiled-coil region" evidence="1">
    <location>
        <begin position="279"/>
        <end position="310"/>
    </location>
</feature>
<dbReference type="EMBL" id="DPBP01000029">
    <property type="protein sequence ID" value="HCE17628.1"/>
    <property type="molecule type" value="Genomic_DNA"/>
</dbReference>
<evidence type="ECO:0000313" key="4">
    <source>
        <dbReference type="EMBL" id="HCE17628.1"/>
    </source>
</evidence>
<evidence type="ECO:0000256" key="1">
    <source>
        <dbReference type="SAM" id="Coils"/>
    </source>
</evidence>
<feature type="region of interest" description="Disordered" evidence="2">
    <location>
        <begin position="328"/>
        <end position="369"/>
    </location>
</feature>